<dbReference type="GO" id="GO:0004497">
    <property type="term" value="F:monooxygenase activity"/>
    <property type="evidence" value="ECO:0007669"/>
    <property type="project" value="UniProtKB-KW"/>
</dbReference>
<gene>
    <name evidence="10" type="ORF">WS70_22015</name>
</gene>
<protein>
    <submittedName>
        <fullName evidence="10">Cytochrome P450</fullName>
    </submittedName>
</protein>
<keyword evidence="11" id="KW-1185">Reference proteome</keyword>
<dbReference type="PRINTS" id="PR00385">
    <property type="entry name" value="P450"/>
</dbReference>
<keyword evidence="7 9" id="KW-0503">Monooxygenase</keyword>
<dbReference type="Gene3D" id="1.10.630.10">
    <property type="entry name" value="Cytochrome P450"/>
    <property type="match status" value="1"/>
</dbReference>
<dbReference type="Proteomes" id="UP000062519">
    <property type="component" value="Chromosome 2"/>
</dbReference>
<dbReference type="PRINTS" id="PR00463">
    <property type="entry name" value="EP450I"/>
</dbReference>
<dbReference type="InterPro" id="IPR001128">
    <property type="entry name" value="Cyt_P450"/>
</dbReference>
<feature type="binding site" description="axial binding residue" evidence="8">
    <location>
        <position position="388"/>
    </location>
    <ligand>
        <name>heme</name>
        <dbReference type="ChEBI" id="CHEBI:30413"/>
    </ligand>
    <ligandPart>
        <name>Fe</name>
        <dbReference type="ChEBI" id="CHEBI:18248"/>
    </ligandPart>
</feature>
<evidence type="ECO:0000256" key="7">
    <source>
        <dbReference type="ARBA" id="ARBA00023033"/>
    </source>
</evidence>
<organism evidence="10 11">
    <name type="scientific">Burkholderia mayonis</name>
    <dbReference type="NCBI Taxonomy" id="1385591"/>
    <lineage>
        <taxon>Bacteria</taxon>
        <taxon>Pseudomonadati</taxon>
        <taxon>Pseudomonadota</taxon>
        <taxon>Betaproteobacteria</taxon>
        <taxon>Burkholderiales</taxon>
        <taxon>Burkholderiaceae</taxon>
        <taxon>Burkholderia</taxon>
        <taxon>pseudomallei group</taxon>
    </lineage>
</organism>
<keyword evidence="4 8" id="KW-0479">Metal-binding</keyword>
<dbReference type="GO" id="GO:0020037">
    <property type="term" value="F:heme binding"/>
    <property type="evidence" value="ECO:0007669"/>
    <property type="project" value="InterPro"/>
</dbReference>
<sequence length="443" mass="49453">MLLNPLNRRVREQQGMPVMAGAFPVLGHLPAVMSSLTDLLRYAEQRHGTHFWLEMGTFGRMLVCTQPEAFALFKNKHVLTDLLGEVAPPLKDTMATQDGDSHRSTRAWANPAFQPQGLTGAKVGDLFADIMLARIGQWPVSAPIRLVDEVSDMSLTMIFRMLGVDEQAIAEWTRFYSDYFLVSAWPVDLPGTRFRRSRHAQTWIDANLQTLIDDARARPDAGGLLAMLVHSIVSSNVALTDASLLANLRALIHAAHKTTAVTMAQLVIKIAQHPEYWALLCAEAKSIGEVPRNPANLVSFPYAEALFRETLRYHPAFPLALRRTEEAIDLGGRSIEAGTRFIIPLVLLSRNAELYPQPDVFMPGRWMGRNEGLKPIDTMQFGNGPHRCLGYHTAWMQLVQFAVALALTLSARGVRPRLVSSDAGRHRFFPLTYPPRTTRIAFE</sequence>
<evidence type="ECO:0000313" key="11">
    <source>
        <dbReference type="Proteomes" id="UP000062519"/>
    </source>
</evidence>
<dbReference type="Pfam" id="PF00067">
    <property type="entry name" value="p450"/>
    <property type="match status" value="1"/>
</dbReference>
<dbReference type="AlphaFoldDB" id="A0A1B4FLG2"/>
<evidence type="ECO:0000313" key="10">
    <source>
        <dbReference type="EMBL" id="AOJ04497.1"/>
    </source>
</evidence>
<dbReference type="EMBL" id="CP013387">
    <property type="protein sequence ID" value="AOJ04497.1"/>
    <property type="molecule type" value="Genomic_DNA"/>
</dbReference>
<dbReference type="KEGG" id="buu:WS70_22015"/>
<evidence type="ECO:0000256" key="4">
    <source>
        <dbReference type="ARBA" id="ARBA00022723"/>
    </source>
</evidence>
<dbReference type="InterPro" id="IPR002401">
    <property type="entry name" value="Cyt_P450_E_grp-I"/>
</dbReference>
<dbReference type="PANTHER" id="PTHR24286:SF24">
    <property type="entry name" value="LANOSTEROL 14-ALPHA DEMETHYLASE"/>
    <property type="match status" value="1"/>
</dbReference>
<keyword evidence="6 8" id="KW-0408">Iron</keyword>
<dbReference type="RefSeq" id="WP_059598477.1">
    <property type="nucleotide sequence ID" value="NZ_CP013387.1"/>
</dbReference>
<evidence type="ECO:0000256" key="5">
    <source>
        <dbReference type="ARBA" id="ARBA00023002"/>
    </source>
</evidence>
<comment type="similarity">
    <text evidence="2 9">Belongs to the cytochrome P450 family.</text>
</comment>
<name>A0A1B4FLG2_9BURK</name>
<keyword evidence="5 9" id="KW-0560">Oxidoreductase</keyword>
<dbReference type="InterPro" id="IPR017972">
    <property type="entry name" value="Cyt_P450_CS"/>
</dbReference>
<keyword evidence="3 8" id="KW-0349">Heme</keyword>
<evidence type="ECO:0000256" key="3">
    <source>
        <dbReference type="ARBA" id="ARBA00022617"/>
    </source>
</evidence>
<dbReference type="SUPFAM" id="SSF48264">
    <property type="entry name" value="Cytochrome P450"/>
    <property type="match status" value="1"/>
</dbReference>
<dbReference type="PANTHER" id="PTHR24286">
    <property type="entry name" value="CYTOCHROME P450 26"/>
    <property type="match status" value="1"/>
</dbReference>
<evidence type="ECO:0000256" key="8">
    <source>
        <dbReference type="PIRSR" id="PIRSR602401-1"/>
    </source>
</evidence>
<evidence type="ECO:0000256" key="9">
    <source>
        <dbReference type="RuleBase" id="RU000461"/>
    </source>
</evidence>
<proteinExistence type="inferred from homology"/>
<dbReference type="GO" id="GO:0016705">
    <property type="term" value="F:oxidoreductase activity, acting on paired donors, with incorporation or reduction of molecular oxygen"/>
    <property type="evidence" value="ECO:0007669"/>
    <property type="project" value="InterPro"/>
</dbReference>
<dbReference type="GO" id="GO:0016125">
    <property type="term" value="P:sterol metabolic process"/>
    <property type="evidence" value="ECO:0007669"/>
    <property type="project" value="TreeGrafter"/>
</dbReference>
<dbReference type="InterPro" id="IPR036396">
    <property type="entry name" value="Cyt_P450_sf"/>
</dbReference>
<evidence type="ECO:0000256" key="1">
    <source>
        <dbReference type="ARBA" id="ARBA00001971"/>
    </source>
</evidence>
<reference evidence="10 11" key="1">
    <citation type="submission" date="2015-12" db="EMBL/GenBank/DDBJ databases">
        <title>Diversity of Burkholderia near neighbor genomes.</title>
        <authorList>
            <person name="Sahl J."/>
            <person name="Wagner D."/>
            <person name="Keim P."/>
        </authorList>
    </citation>
    <scope>NUCLEOTIDE SEQUENCE [LARGE SCALE GENOMIC DNA]</scope>
    <source>
        <strain evidence="10 11">BDU6</strain>
    </source>
</reference>
<accession>A0A1B4FLG2</accession>
<evidence type="ECO:0000256" key="2">
    <source>
        <dbReference type="ARBA" id="ARBA00010617"/>
    </source>
</evidence>
<dbReference type="PROSITE" id="PS00086">
    <property type="entry name" value="CYTOCHROME_P450"/>
    <property type="match status" value="1"/>
</dbReference>
<evidence type="ECO:0000256" key="6">
    <source>
        <dbReference type="ARBA" id="ARBA00023004"/>
    </source>
</evidence>
<comment type="cofactor">
    <cofactor evidence="1 8">
        <name>heme</name>
        <dbReference type="ChEBI" id="CHEBI:30413"/>
    </cofactor>
</comment>
<dbReference type="GO" id="GO:0005506">
    <property type="term" value="F:iron ion binding"/>
    <property type="evidence" value="ECO:0007669"/>
    <property type="project" value="InterPro"/>
</dbReference>